<evidence type="ECO:0000256" key="3">
    <source>
        <dbReference type="ARBA" id="ARBA00009595"/>
    </source>
</evidence>
<dbReference type="AlphaFoldDB" id="J4WXE1"/>
<accession>J4WXE1</accession>
<sequence length="277" mass="31906">MNFKRFLSYHENKPNTYYIIFNSGKLIFEKSINTFCLDSKYIYLDNEANLTKIGIADDEDSIYYAIDVSNSNFNIYEQGYTDLIEMDLRHYLTNYGSKDFDLMGRANQMLHWAQTSKYCGKCGKETSFNESEGAFIRPCSGEAIYPKISPCILALIIKDNKILLAQNINFKSSNLYSVLAGYIETSETPEECLIREVYEEVGIKVKNINYYSSQAWPFPSQLMLAYYCEYDSGEIKVDEKEIIAADWYGYDNLPGIPPETTLSGQLIRSYFEGHLKL</sequence>
<dbReference type="Pfam" id="PF00293">
    <property type="entry name" value="NUDIX"/>
    <property type="match status" value="1"/>
</dbReference>
<comment type="cofactor">
    <cofactor evidence="1">
        <name>Mg(2+)</name>
        <dbReference type="ChEBI" id="CHEBI:18420"/>
    </cofactor>
</comment>
<dbReference type="Gene3D" id="3.90.79.20">
    <property type="match status" value="1"/>
</dbReference>
<evidence type="ECO:0000256" key="1">
    <source>
        <dbReference type="ARBA" id="ARBA00001946"/>
    </source>
</evidence>
<dbReference type="InterPro" id="IPR020084">
    <property type="entry name" value="NUDIX_hydrolase_CS"/>
</dbReference>
<keyword evidence="7" id="KW-0460">Magnesium</keyword>
<dbReference type="NCBIfam" id="NF001299">
    <property type="entry name" value="PRK00241.1"/>
    <property type="match status" value="1"/>
</dbReference>
<dbReference type="EC" id="3.6.1.22" evidence="4"/>
<dbReference type="PROSITE" id="PS51462">
    <property type="entry name" value="NUDIX"/>
    <property type="match status" value="1"/>
</dbReference>
<evidence type="ECO:0000256" key="4">
    <source>
        <dbReference type="ARBA" id="ARBA00012381"/>
    </source>
</evidence>
<comment type="similarity">
    <text evidence="3">Belongs to the Nudix hydrolase family. NudC subfamily.</text>
</comment>
<dbReference type="InterPro" id="IPR015375">
    <property type="entry name" value="NADH_PPase-like_N"/>
</dbReference>
<gene>
    <name evidence="11" type="ORF">NT02SARS_1041</name>
</gene>
<dbReference type="EMBL" id="JH611190">
    <property type="protein sequence ID" value="EJP72700.1"/>
    <property type="molecule type" value="Genomic_DNA"/>
</dbReference>
<evidence type="ECO:0000313" key="11">
    <source>
        <dbReference type="EMBL" id="EJP72700.1"/>
    </source>
</evidence>
<dbReference type="InterPro" id="IPR000086">
    <property type="entry name" value="NUDIX_hydrolase_dom"/>
</dbReference>
<evidence type="ECO:0000256" key="7">
    <source>
        <dbReference type="ARBA" id="ARBA00022842"/>
    </source>
</evidence>
<comment type="catalytic activity">
    <reaction evidence="9">
        <text>a 5'-end NAD(+)-phospho-ribonucleoside in mRNA + H2O = a 5'-end phospho-adenosine-phospho-ribonucleoside in mRNA + beta-nicotinamide D-ribonucleotide + 2 H(+)</text>
        <dbReference type="Rhea" id="RHEA:60876"/>
        <dbReference type="Rhea" id="RHEA-COMP:15698"/>
        <dbReference type="Rhea" id="RHEA-COMP:15719"/>
        <dbReference type="ChEBI" id="CHEBI:14649"/>
        <dbReference type="ChEBI" id="CHEBI:15377"/>
        <dbReference type="ChEBI" id="CHEBI:15378"/>
        <dbReference type="ChEBI" id="CHEBI:144029"/>
        <dbReference type="ChEBI" id="CHEBI:144051"/>
    </reaction>
    <physiologicalReaction direction="left-to-right" evidence="9">
        <dbReference type="Rhea" id="RHEA:60877"/>
    </physiologicalReaction>
</comment>
<dbReference type="PANTHER" id="PTHR42904">
    <property type="entry name" value="NUDIX HYDROLASE, NUDC SUBFAMILY"/>
    <property type="match status" value="1"/>
</dbReference>
<evidence type="ECO:0000256" key="5">
    <source>
        <dbReference type="ARBA" id="ARBA00022723"/>
    </source>
</evidence>
<dbReference type="GO" id="GO:0005829">
    <property type="term" value="C:cytosol"/>
    <property type="evidence" value="ECO:0007669"/>
    <property type="project" value="TreeGrafter"/>
</dbReference>
<reference evidence="11 12" key="1">
    <citation type="journal article" date="2012" name="ISME J.">
        <title>Genomic insights to SAR86, an abundant and uncultivated marine bacterial lineage.</title>
        <authorList>
            <person name="Dupont C.L."/>
            <person name="Rusch D.B."/>
            <person name="Yooseph S."/>
            <person name="Lombardo M.J."/>
            <person name="Richter R.A."/>
            <person name="Valas R."/>
            <person name="Novotny M."/>
            <person name="Yee-Greenbaum J."/>
            <person name="Selengut J.D."/>
            <person name="Haft D.H."/>
            <person name="Halpern A.L."/>
            <person name="Lasken R.S."/>
            <person name="Nealson K."/>
            <person name="Friedman R."/>
            <person name="Venter J.C."/>
        </authorList>
    </citation>
    <scope>NUCLEOTIDE SEQUENCE [LARGE SCALE GENOMIC DNA]</scope>
</reference>
<dbReference type="HOGENOM" id="CLU_037162_0_1_6"/>
<dbReference type="CDD" id="cd03429">
    <property type="entry name" value="NUDIX_NADH_pyrophosphatase_Nudt13"/>
    <property type="match status" value="1"/>
</dbReference>
<dbReference type="Gene3D" id="3.90.79.10">
    <property type="entry name" value="Nucleoside Triphosphate Pyrophosphohydrolase"/>
    <property type="match status" value="1"/>
</dbReference>
<dbReference type="Proteomes" id="UP000010116">
    <property type="component" value="Unassembled WGS sequence"/>
</dbReference>
<dbReference type="GO" id="GO:0035529">
    <property type="term" value="F:NADH pyrophosphatase activity"/>
    <property type="evidence" value="ECO:0007669"/>
    <property type="project" value="TreeGrafter"/>
</dbReference>
<protein>
    <recommendedName>
        <fullName evidence="4">NAD(+) diphosphatase</fullName>
        <ecNumber evidence="4">3.6.1.22</ecNumber>
    </recommendedName>
</protein>
<keyword evidence="8" id="KW-0520">NAD</keyword>
<evidence type="ECO:0000259" key="10">
    <source>
        <dbReference type="PROSITE" id="PS51462"/>
    </source>
</evidence>
<comment type="cofactor">
    <cofactor evidence="2">
        <name>Zn(2+)</name>
        <dbReference type="ChEBI" id="CHEBI:29105"/>
    </cofactor>
</comment>
<organism evidence="11 12">
    <name type="scientific">SAR86 cluster bacterium SAR86B</name>
    <dbReference type="NCBI Taxonomy" id="1123867"/>
    <lineage>
        <taxon>Bacteria</taxon>
        <taxon>Pseudomonadati</taxon>
        <taxon>Pseudomonadota</taxon>
        <taxon>Gammaproteobacteria</taxon>
        <taxon>SAR86 cluster</taxon>
    </lineage>
</organism>
<keyword evidence="6 11" id="KW-0378">Hydrolase</keyword>
<dbReference type="PROSITE" id="PS00893">
    <property type="entry name" value="NUDIX_BOX"/>
    <property type="match status" value="1"/>
</dbReference>
<keyword evidence="5" id="KW-0479">Metal-binding</keyword>
<dbReference type="InterPro" id="IPR050241">
    <property type="entry name" value="NAD-cap_RNA_hydrolase_NudC"/>
</dbReference>
<evidence type="ECO:0000256" key="8">
    <source>
        <dbReference type="ARBA" id="ARBA00023027"/>
    </source>
</evidence>
<dbReference type="InterPro" id="IPR049734">
    <property type="entry name" value="NudC-like_C"/>
</dbReference>
<evidence type="ECO:0000313" key="12">
    <source>
        <dbReference type="Proteomes" id="UP000010116"/>
    </source>
</evidence>
<dbReference type="PANTHER" id="PTHR42904:SF6">
    <property type="entry name" value="NAD-CAPPED RNA HYDROLASE NUDT12"/>
    <property type="match status" value="1"/>
</dbReference>
<proteinExistence type="inferred from homology"/>
<evidence type="ECO:0000256" key="9">
    <source>
        <dbReference type="ARBA" id="ARBA00023679"/>
    </source>
</evidence>
<dbReference type="SUPFAM" id="SSF55811">
    <property type="entry name" value="Nudix"/>
    <property type="match status" value="1"/>
</dbReference>
<evidence type="ECO:0000256" key="6">
    <source>
        <dbReference type="ARBA" id="ARBA00022801"/>
    </source>
</evidence>
<dbReference type="GO" id="GO:0006742">
    <property type="term" value="P:NADP+ catabolic process"/>
    <property type="evidence" value="ECO:0007669"/>
    <property type="project" value="TreeGrafter"/>
</dbReference>
<dbReference type="GO" id="GO:0019677">
    <property type="term" value="P:NAD+ catabolic process"/>
    <property type="evidence" value="ECO:0007669"/>
    <property type="project" value="TreeGrafter"/>
</dbReference>
<dbReference type="InterPro" id="IPR015797">
    <property type="entry name" value="NUDIX_hydrolase-like_dom_sf"/>
</dbReference>
<evidence type="ECO:0000256" key="2">
    <source>
        <dbReference type="ARBA" id="ARBA00001947"/>
    </source>
</evidence>
<feature type="domain" description="Nudix hydrolase" evidence="10">
    <location>
        <begin position="146"/>
        <end position="271"/>
    </location>
</feature>
<dbReference type="Pfam" id="PF09296">
    <property type="entry name" value="NUDIX-like"/>
    <property type="match status" value="1"/>
</dbReference>
<name>J4WXE1_9GAMM</name>
<dbReference type="GO" id="GO:0046872">
    <property type="term" value="F:metal ion binding"/>
    <property type="evidence" value="ECO:0007669"/>
    <property type="project" value="UniProtKB-KW"/>
</dbReference>